<dbReference type="NCBIfam" id="NF000586">
    <property type="entry name" value="PRK00011.1"/>
    <property type="match status" value="1"/>
</dbReference>
<keyword evidence="7 8" id="KW-0663">Pyridoxal phosphate</keyword>
<dbReference type="Gene3D" id="3.90.1150.10">
    <property type="entry name" value="Aspartate Aminotransferase, domain 1"/>
    <property type="match status" value="1"/>
</dbReference>
<evidence type="ECO:0000256" key="4">
    <source>
        <dbReference type="ARBA" id="ARBA00006376"/>
    </source>
</evidence>
<dbReference type="InterPro" id="IPR039429">
    <property type="entry name" value="SHMT-like_dom"/>
</dbReference>
<comment type="function">
    <text evidence="8">Interconversion of serine and glycine.</text>
</comment>
<dbReference type="EMBL" id="HBEC01007630">
    <property type="protein sequence ID" value="CAD8283426.1"/>
    <property type="molecule type" value="Transcribed_RNA"/>
</dbReference>
<comment type="similarity">
    <text evidence="4 8">Belongs to the SHMT family.</text>
</comment>
<comment type="pathway">
    <text evidence="3 8">One-carbon metabolism; tetrahydrofolate interconversion.</text>
</comment>
<dbReference type="Pfam" id="PF00464">
    <property type="entry name" value="SHMT"/>
    <property type="match status" value="1"/>
</dbReference>
<dbReference type="GO" id="GO:0005739">
    <property type="term" value="C:mitochondrion"/>
    <property type="evidence" value="ECO:0007669"/>
    <property type="project" value="TreeGrafter"/>
</dbReference>
<dbReference type="InterPro" id="IPR001085">
    <property type="entry name" value="Ser_HO-MeTrfase"/>
</dbReference>
<evidence type="ECO:0000256" key="8">
    <source>
        <dbReference type="RuleBase" id="RU000585"/>
    </source>
</evidence>
<dbReference type="GO" id="GO:0004372">
    <property type="term" value="F:glycine hydroxymethyltransferase activity"/>
    <property type="evidence" value="ECO:0007669"/>
    <property type="project" value="UniProtKB-EC"/>
</dbReference>
<dbReference type="InterPro" id="IPR019798">
    <property type="entry name" value="Ser_HO-MeTrfase_PLP_BS"/>
</dbReference>
<proteinExistence type="inferred from homology"/>
<comment type="cofactor">
    <cofactor evidence="2 8">
        <name>pyridoxal 5'-phosphate</name>
        <dbReference type="ChEBI" id="CHEBI:597326"/>
    </cofactor>
</comment>
<evidence type="ECO:0000256" key="7">
    <source>
        <dbReference type="ARBA" id="ARBA00022898"/>
    </source>
</evidence>
<evidence type="ECO:0000313" key="10">
    <source>
        <dbReference type="EMBL" id="CAD8283426.1"/>
    </source>
</evidence>
<organism evidence="10">
    <name type="scientific">Chlamydomonas euryale</name>
    <dbReference type="NCBI Taxonomy" id="1486919"/>
    <lineage>
        <taxon>Eukaryota</taxon>
        <taxon>Viridiplantae</taxon>
        <taxon>Chlorophyta</taxon>
        <taxon>core chlorophytes</taxon>
        <taxon>Chlorophyceae</taxon>
        <taxon>CS clade</taxon>
        <taxon>Chlamydomonadales</taxon>
        <taxon>Chlamydomonadaceae</taxon>
        <taxon>Chlamydomonas</taxon>
    </lineage>
</organism>
<dbReference type="SUPFAM" id="SSF53383">
    <property type="entry name" value="PLP-dependent transferases"/>
    <property type="match status" value="1"/>
</dbReference>
<name>A0A7R9V379_9CHLO</name>
<reference evidence="10" key="1">
    <citation type="submission" date="2021-01" db="EMBL/GenBank/DDBJ databases">
        <authorList>
            <person name="Corre E."/>
            <person name="Pelletier E."/>
            <person name="Niang G."/>
            <person name="Scheremetjew M."/>
            <person name="Finn R."/>
            <person name="Kale V."/>
            <person name="Holt S."/>
            <person name="Cochrane G."/>
            <person name="Meng A."/>
            <person name="Brown T."/>
            <person name="Cohen L."/>
        </authorList>
    </citation>
    <scope>NUCLEOTIDE SEQUENCE</scope>
    <source>
        <strain evidence="10">CCMP219</strain>
    </source>
</reference>
<sequence>MAWHRAYCLGKFHVATCHGGAGLVPYQQVLGGPAGCSVLWRERKRRPRGAALQGARTVCIRTQLRRVGRERAALLWQVRASRGCCARHDRSHDLARQPPDVPPHHVRSPANFAVYTALLQPHDRVMGLDLPSGGHLTHGYYTANKKISATSIFFESLPYKLDPKTGLVDYDKLEEMAFVYRPKMIIAGASAYPRDWDYVRMRSICDKVGAFMMVDMAHVSGLVAAKVLDSPFGTADVVTTTTHKSLRGPRAGMIFFRRGPKPAARLSKGEAEGAVYDYEDRINFSVFPSLQGGPHNHQIGALAVALKHAMSPEFVAYQKQVVANSAALARALMTAGGTLVTGGTENHLVLWDLRPEGVTGSKMEKACDMCHITLNKNTVIGDVSAFAPGGVRIGAPAMTSRGLREADFERIGEFLLEVLSLCKELQAESGKALKDFVAALEASPKVADIRSRVEAFAAGFPMPGFTI</sequence>
<gene>
    <name evidence="10" type="ORF">CEUR00632_LOCUS3461</name>
</gene>
<dbReference type="EC" id="2.1.2.1" evidence="8"/>
<feature type="domain" description="Serine hydroxymethyltransferase-like" evidence="9">
    <location>
        <begin position="106"/>
        <end position="414"/>
    </location>
</feature>
<evidence type="ECO:0000256" key="3">
    <source>
        <dbReference type="ARBA" id="ARBA00004777"/>
    </source>
</evidence>
<dbReference type="PANTHER" id="PTHR11680">
    <property type="entry name" value="SERINE HYDROXYMETHYLTRANSFERASE"/>
    <property type="match status" value="1"/>
</dbReference>
<protein>
    <recommendedName>
        <fullName evidence="8">Serine hydroxymethyltransferase</fullName>
        <ecNumber evidence="8">2.1.2.1</ecNumber>
    </recommendedName>
</protein>
<evidence type="ECO:0000256" key="2">
    <source>
        <dbReference type="ARBA" id="ARBA00001933"/>
    </source>
</evidence>
<dbReference type="InterPro" id="IPR015424">
    <property type="entry name" value="PyrdxlP-dep_Trfase"/>
</dbReference>
<evidence type="ECO:0000256" key="6">
    <source>
        <dbReference type="ARBA" id="ARBA00022679"/>
    </source>
</evidence>
<evidence type="ECO:0000259" key="9">
    <source>
        <dbReference type="Pfam" id="PF00464"/>
    </source>
</evidence>
<dbReference type="GO" id="GO:0030170">
    <property type="term" value="F:pyridoxal phosphate binding"/>
    <property type="evidence" value="ECO:0007669"/>
    <property type="project" value="InterPro"/>
</dbReference>
<keyword evidence="5 8" id="KW-0554">One-carbon metabolism</keyword>
<dbReference type="PANTHER" id="PTHR11680:SF35">
    <property type="entry name" value="SERINE HYDROXYMETHYLTRANSFERASE 1"/>
    <property type="match status" value="1"/>
</dbReference>
<dbReference type="AlphaFoldDB" id="A0A7R9V379"/>
<dbReference type="PROSITE" id="PS00096">
    <property type="entry name" value="SHMT"/>
    <property type="match status" value="1"/>
</dbReference>
<comment type="catalytic activity">
    <reaction evidence="1 8">
        <text>(6R)-5,10-methylene-5,6,7,8-tetrahydrofolate + glycine + H2O = (6S)-5,6,7,8-tetrahydrofolate + L-serine</text>
        <dbReference type="Rhea" id="RHEA:15481"/>
        <dbReference type="ChEBI" id="CHEBI:15377"/>
        <dbReference type="ChEBI" id="CHEBI:15636"/>
        <dbReference type="ChEBI" id="CHEBI:33384"/>
        <dbReference type="ChEBI" id="CHEBI:57305"/>
        <dbReference type="ChEBI" id="CHEBI:57453"/>
        <dbReference type="EC" id="2.1.2.1"/>
    </reaction>
</comment>
<evidence type="ECO:0000256" key="1">
    <source>
        <dbReference type="ARBA" id="ARBA00001528"/>
    </source>
</evidence>
<dbReference type="CDD" id="cd00378">
    <property type="entry name" value="SHMT"/>
    <property type="match status" value="1"/>
</dbReference>
<dbReference type="GO" id="GO:0035999">
    <property type="term" value="P:tetrahydrofolate interconversion"/>
    <property type="evidence" value="ECO:0007669"/>
    <property type="project" value="UniProtKB-UniPathway"/>
</dbReference>
<dbReference type="InterPro" id="IPR049943">
    <property type="entry name" value="Ser_HO-MeTrfase-like"/>
</dbReference>
<dbReference type="Gene3D" id="3.40.640.10">
    <property type="entry name" value="Type I PLP-dependent aspartate aminotransferase-like (Major domain)"/>
    <property type="match status" value="1"/>
</dbReference>
<dbReference type="InterPro" id="IPR015421">
    <property type="entry name" value="PyrdxlP-dep_Trfase_major"/>
</dbReference>
<keyword evidence="6 8" id="KW-0808">Transferase</keyword>
<evidence type="ECO:0000256" key="5">
    <source>
        <dbReference type="ARBA" id="ARBA00022563"/>
    </source>
</evidence>
<accession>A0A7R9V379</accession>
<dbReference type="InterPro" id="IPR015422">
    <property type="entry name" value="PyrdxlP-dep_Trfase_small"/>
</dbReference>
<dbReference type="UniPathway" id="UPA00193"/>
<dbReference type="GO" id="GO:0019264">
    <property type="term" value="P:glycine biosynthetic process from serine"/>
    <property type="evidence" value="ECO:0007669"/>
    <property type="project" value="InterPro"/>
</dbReference>